<dbReference type="AlphaFoldDB" id="A0AAD9WY22"/>
<comment type="caution">
    <text evidence="1">The sequence shown here is derived from an EMBL/GenBank/DDBJ whole genome shotgun (WGS) entry which is preliminary data.</text>
</comment>
<gene>
    <name evidence="1" type="ORF">Ddye_021787</name>
</gene>
<reference evidence="1" key="1">
    <citation type="journal article" date="2023" name="Plant J.">
        <title>Genome sequences and population genomics provide insights into the demographic history, inbreeding, and mutation load of two 'living fossil' tree species of Dipteronia.</title>
        <authorList>
            <person name="Feng Y."/>
            <person name="Comes H.P."/>
            <person name="Chen J."/>
            <person name="Zhu S."/>
            <person name="Lu R."/>
            <person name="Zhang X."/>
            <person name="Li P."/>
            <person name="Qiu J."/>
            <person name="Olsen K.M."/>
            <person name="Qiu Y."/>
        </authorList>
    </citation>
    <scope>NUCLEOTIDE SEQUENCE</scope>
    <source>
        <strain evidence="1">KIB01</strain>
    </source>
</reference>
<accession>A0AAD9WY22</accession>
<feature type="non-terminal residue" evidence="1">
    <location>
        <position position="180"/>
    </location>
</feature>
<name>A0AAD9WY22_9ROSI</name>
<dbReference type="Proteomes" id="UP001280121">
    <property type="component" value="Unassembled WGS sequence"/>
</dbReference>
<protein>
    <submittedName>
        <fullName evidence="1">Uncharacterized protein</fullName>
    </submittedName>
</protein>
<dbReference type="EMBL" id="JANJYI010000006">
    <property type="protein sequence ID" value="KAK2646592.1"/>
    <property type="molecule type" value="Genomic_DNA"/>
</dbReference>
<proteinExistence type="predicted"/>
<sequence length="180" mass="20662">CCKSKDVNKETSKDLVTLRSGEHIVASVIFLIQCPHDRAFPLEKSGKYCYFVKRMQRTTSQHAYKSWLVCSIQRASLYVALKMRNFPMLPSDKDRDLDDFVKAQAEAKAKLLPIKEKDLICCDSNAIENDDEDDRDKDLVEKEEEETYLVDFGGGWGRFIFPPVRKRQASGNECLSINQT</sequence>
<keyword evidence="2" id="KW-1185">Reference proteome</keyword>
<evidence type="ECO:0000313" key="2">
    <source>
        <dbReference type="Proteomes" id="UP001280121"/>
    </source>
</evidence>
<organism evidence="1 2">
    <name type="scientific">Dipteronia dyeriana</name>
    <dbReference type="NCBI Taxonomy" id="168575"/>
    <lineage>
        <taxon>Eukaryota</taxon>
        <taxon>Viridiplantae</taxon>
        <taxon>Streptophyta</taxon>
        <taxon>Embryophyta</taxon>
        <taxon>Tracheophyta</taxon>
        <taxon>Spermatophyta</taxon>
        <taxon>Magnoliopsida</taxon>
        <taxon>eudicotyledons</taxon>
        <taxon>Gunneridae</taxon>
        <taxon>Pentapetalae</taxon>
        <taxon>rosids</taxon>
        <taxon>malvids</taxon>
        <taxon>Sapindales</taxon>
        <taxon>Sapindaceae</taxon>
        <taxon>Hippocastanoideae</taxon>
        <taxon>Acereae</taxon>
        <taxon>Dipteronia</taxon>
    </lineage>
</organism>
<evidence type="ECO:0000313" key="1">
    <source>
        <dbReference type="EMBL" id="KAK2646592.1"/>
    </source>
</evidence>